<comment type="caution">
    <text evidence="1">The sequence shown here is derived from an EMBL/GenBank/DDBJ whole genome shotgun (WGS) entry which is preliminary data.</text>
</comment>
<organism evidence="1 2">
    <name type="scientific">Holothuria leucospilota</name>
    <name type="common">Black long sea cucumber</name>
    <name type="synonym">Mertensiothuria leucospilota</name>
    <dbReference type="NCBI Taxonomy" id="206669"/>
    <lineage>
        <taxon>Eukaryota</taxon>
        <taxon>Metazoa</taxon>
        <taxon>Echinodermata</taxon>
        <taxon>Eleutherozoa</taxon>
        <taxon>Echinozoa</taxon>
        <taxon>Holothuroidea</taxon>
        <taxon>Aspidochirotacea</taxon>
        <taxon>Aspidochirotida</taxon>
        <taxon>Holothuriidae</taxon>
        <taxon>Holothuria</taxon>
    </lineage>
</organism>
<gene>
    <name evidence="1" type="ORF">HOLleu_35613</name>
</gene>
<sequence>MVRLVLTKKAGDEAKDSSEKMKNEIHDVISALGKFMDGFKGVWYFICYIEHEVSEIMNRQAMTKELKLHYQTMREKASDLINICESVAKVAHTFESDIGALRVDEIHVQKWIKKQQNLFQRMDPSTVMLTKELDDMFKKCPFELQMS</sequence>
<dbReference type="AlphaFoldDB" id="A0A9Q1BG08"/>
<accession>A0A9Q1BG08</accession>
<proteinExistence type="predicted"/>
<name>A0A9Q1BG08_HOLLE</name>
<evidence type="ECO:0000313" key="1">
    <source>
        <dbReference type="EMBL" id="KAJ8023252.1"/>
    </source>
</evidence>
<protein>
    <submittedName>
        <fullName evidence="1">Uncharacterized protein</fullName>
    </submittedName>
</protein>
<reference evidence="1" key="1">
    <citation type="submission" date="2021-10" db="EMBL/GenBank/DDBJ databases">
        <title>Tropical sea cucumber genome reveals ecological adaptation and Cuvierian tubules defense mechanism.</title>
        <authorList>
            <person name="Chen T."/>
        </authorList>
    </citation>
    <scope>NUCLEOTIDE SEQUENCE</scope>
    <source>
        <strain evidence="1">Nanhai2018</strain>
        <tissue evidence="1">Muscle</tissue>
    </source>
</reference>
<dbReference type="EMBL" id="JAIZAY010000019">
    <property type="protein sequence ID" value="KAJ8023252.1"/>
    <property type="molecule type" value="Genomic_DNA"/>
</dbReference>
<keyword evidence="2" id="KW-1185">Reference proteome</keyword>
<dbReference type="Proteomes" id="UP001152320">
    <property type="component" value="Chromosome 19"/>
</dbReference>
<evidence type="ECO:0000313" key="2">
    <source>
        <dbReference type="Proteomes" id="UP001152320"/>
    </source>
</evidence>